<keyword evidence="2" id="KW-1185">Reference proteome</keyword>
<protein>
    <submittedName>
        <fullName evidence="1">Uncharacterized protein</fullName>
    </submittedName>
</protein>
<evidence type="ECO:0000313" key="1">
    <source>
        <dbReference type="EMBL" id="KAF2246578.1"/>
    </source>
</evidence>
<dbReference type="EMBL" id="ML987198">
    <property type="protein sequence ID" value="KAF2246578.1"/>
    <property type="molecule type" value="Genomic_DNA"/>
</dbReference>
<evidence type="ECO:0000313" key="2">
    <source>
        <dbReference type="Proteomes" id="UP000800094"/>
    </source>
</evidence>
<dbReference type="GeneID" id="54579558"/>
<name>A0A6A6I918_9PLEO</name>
<sequence>MHAPSPLVRWWRWSVRPPTSSSLIQKHFFIPHHKSTFPHNGLRREGWAVGCVSLSASVSPKGLRMAHARLLRQCIAQPIFHPRQRQRQRNTC</sequence>
<accession>A0A6A6I918</accession>
<gene>
    <name evidence="1" type="ORF">BU26DRAFT_49579</name>
</gene>
<organism evidence="1 2">
    <name type="scientific">Trematosphaeria pertusa</name>
    <dbReference type="NCBI Taxonomy" id="390896"/>
    <lineage>
        <taxon>Eukaryota</taxon>
        <taxon>Fungi</taxon>
        <taxon>Dikarya</taxon>
        <taxon>Ascomycota</taxon>
        <taxon>Pezizomycotina</taxon>
        <taxon>Dothideomycetes</taxon>
        <taxon>Pleosporomycetidae</taxon>
        <taxon>Pleosporales</taxon>
        <taxon>Massarineae</taxon>
        <taxon>Trematosphaeriaceae</taxon>
        <taxon>Trematosphaeria</taxon>
    </lineage>
</organism>
<dbReference type="RefSeq" id="XP_033681582.1">
    <property type="nucleotide sequence ID" value="XM_033826228.1"/>
</dbReference>
<proteinExistence type="predicted"/>
<dbReference type="Proteomes" id="UP000800094">
    <property type="component" value="Unassembled WGS sequence"/>
</dbReference>
<reference evidence="1" key="1">
    <citation type="journal article" date="2020" name="Stud. Mycol.">
        <title>101 Dothideomycetes genomes: a test case for predicting lifestyles and emergence of pathogens.</title>
        <authorList>
            <person name="Haridas S."/>
            <person name="Albert R."/>
            <person name="Binder M."/>
            <person name="Bloem J."/>
            <person name="Labutti K."/>
            <person name="Salamov A."/>
            <person name="Andreopoulos B."/>
            <person name="Baker S."/>
            <person name="Barry K."/>
            <person name="Bills G."/>
            <person name="Bluhm B."/>
            <person name="Cannon C."/>
            <person name="Castanera R."/>
            <person name="Culley D."/>
            <person name="Daum C."/>
            <person name="Ezra D."/>
            <person name="Gonzalez J."/>
            <person name="Henrissat B."/>
            <person name="Kuo A."/>
            <person name="Liang C."/>
            <person name="Lipzen A."/>
            <person name="Lutzoni F."/>
            <person name="Magnuson J."/>
            <person name="Mondo S."/>
            <person name="Nolan M."/>
            <person name="Ohm R."/>
            <person name="Pangilinan J."/>
            <person name="Park H.-J."/>
            <person name="Ramirez L."/>
            <person name="Alfaro M."/>
            <person name="Sun H."/>
            <person name="Tritt A."/>
            <person name="Yoshinaga Y."/>
            <person name="Zwiers L.-H."/>
            <person name="Turgeon B."/>
            <person name="Goodwin S."/>
            <person name="Spatafora J."/>
            <person name="Crous P."/>
            <person name="Grigoriev I."/>
        </authorList>
    </citation>
    <scope>NUCLEOTIDE SEQUENCE</scope>
    <source>
        <strain evidence="1">CBS 122368</strain>
    </source>
</reference>
<dbReference type="AlphaFoldDB" id="A0A6A6I918"/>